<protein>
    <submittedName>
        <fullName evidence="1">Uncharacterized protein</fullName>
    </submittedName>
</protein>
<dbReference type="EMBL" id="PGOL01003023">
    <property type="protein sequence ID" value="PKI43658.1"/>
    <property type="molecule type" value="Genomic_DNA"/>
</dbReference>
<organism evidence="1 2">
    <name type="scientific">Punica granatum</name>
    <name type="common">Pomegranate</name>
    <dbReference type="NCBI Taxonomy" id="22663"/>
    <lineage>
        <taxon>Eukaryota</taxon>
        <taxon>Viridiplantae</taxon>
        <taxon>Streptophyta</taxon>
        <taxon>Embryophyta</taxon>
        <taxon>Tracheophyta</taxon>
        <taxon>Spermatophyta</taxon>
        <taxon>Magnoliopsida</taxon>
        <taxon>eudicotyledons</taxon>
        <taxon>Gunneridae</taxon>
        <taxon>Pentapetalae</taxon>
        <taxon>rosids</taxon>
        <taxon>malvids</taxon>
        <taxon>Myrtales</taxon>
        <taxon>Lythraceae</taxon>
        <taxon>Punica</taxon>
    </lineage>
</organism>
<sequence>MGRMYIPTQLGIFVFFLQLKCPLNPSLSFNISSTSPNATFSFAAPPASHRLPSPPPAFRRLPLVVCCSPSPPLARWPPTSLQLLSFSYFFPLQDRF</sequence>
<dbReference type="AlphaFoldDB" id="A0A2I0II36"/>
<evidence type="ECO:0000313" key="1">
    <source>
        <dbReference type="EMBL" id="PKI43658.1"/>
    </source>
</evidence>
<dbReference type="Proteomes" id="UP000233551">
    <property type="component" value="Unassembled WGS sequence"/>
</dbReference>
<evidence type="ECO:0000313" key="2">
    <source>
        <dbReference type="Proteomes" id="UP000233551"/>
    </source>
</evidence>
<proteinExistence type="predicted"/>
<reference evidence="1 2" key="1">
    <citation type="submission" date="2017-11" db="EMBL/GenBank/DDBJ databases">
        <title>De-novo sequencing of pomegranate (Punica granatum L.) genome.</title>
        <authorList>
            <person name="Akparov Z."/>
            <person name="Amiraslanov A."/>
            <person name="Hajiyeva S."/>
            <person name="Abbasov M."/>
            <person name="Kaur K."/>
            <person name="Hamwieh A."/>
            <person name="Solovyev V."/>
            <person name="Salamov A."/>
            <person name="Braich B."/>
            <person name="Kosarev P."/>
            <person name="Mahmoud A."/>
            <person name="Hajiyev E."/>
            <person name="Babayeva S."/>
            <person name="Izzatullayeva V."/>
            <person name="Mammadov A."/>
            <person name="Mammadov A."/>
            <person name="Sharifova S."/>
            <person name="Ojaghi J."/>
            <person name="Eynullazada K."/>
            <person name="Bayramov B."/>
            <person name="Abdulazimova A."/>
            <person name="Shahmuradov I."/>
        </authorList>
    </citation>
    <scope>NUCLEOTIDE SEQUENCE [LARGE SCALE GENOMIC DNA]</scope>
    <source>
        <strain evidence="2">cv. AG2017</strain>
        <tissue evidence="1">Leaf</tissue>
    </source>
</reference>
<comment type="caution">
    <text evidence="1">The sequence shown here is derived from an EMBL/GenBank/DDBJ whole genome shotgun (WGS) entry which is preliminary data.</text>
</comment>
<keyword evidence="2" id="KW-1185">Reference proteome</keyword>
<gene>
    <name evidence="1" type="ORF">CRG98_035957</name>
</gene>
<accession>A0A2I0II36</accession>
<name>A0A2I0II36_PUNGR</name>